<protein>
    <recommendedName>
        <fullName evidence="2">N-acetylmuramoyl-L-alanine amidase</fullName>
        <ecNumber evidence="2">3.5.1.28</ecNumber>
    </recommendedName>
</protein>
<dbReference type="Gene3D" id="3.40.80.10">
    <property type="entry name" value="Peptidoglycan recognition protein-like"/>
    <property type="match status" value="1"/>
</dbReference>
<proteinExistence type="predicted"/>
<dbReference type="GO" id="GO:0071555">
    <property type="term" value="P:cell wall organization"/>
    <property type="evidence" value="ECO:0007669"/>
    <property type="project" value="UniProtKB-KW"/>
</dbReference>
<name>A0A517YYE8_9BACT</name>
<feature type="chain" id="PRO_5021923897" description="N-acetylmuramoyl-L-alanine amidase" evidence="5">
    <location>
        <begin position="29"/>
        <end position="352"/>
    </location>
</feature>
<dbReference type="GO" id="GO:0008745">
    <property type="term" value="F:N-acetylmuramoyl-L-alanine amidase activity"/>
    <property type="evidence" value="ECO:0007669"/>
    <property type="project" value="UniProtKB-EC"/>
</dbReference>
<feature type="domain" description="N-acetylmuramoyl-L-alanine amidase" evidence="6">
    <location>
        <begin position="135"/>
        <end position="218"/>
    </location>
</feature>
<evidence type="ECO:0000256" key="5">
    <source>
        <dbReference type="SAM" id="SignalP"/>
    </source>
</evidence>
<dbReference type="AlphaFoldDB" id="A0A517YYE8"/>
<feature type="signal peptide" evidence="5">
    <location>
        <begin position="1"/>
        <end position="28"/>
    </location>
</feature>
<dbReference type="Pfam" id="PF01510">
    <property type="entry name" value="Amidase_2"/>
    <property type="match status" value="1"/>
</dbReference>
<evidence type="ECO:0000256" key="1">
    <source>
        <dbReference type="ARBA" id="ARBA00001561"/>
    </source>
</evidence>
<keyword evidence="8" id="KW-1185">Reference proteome</keyword>
<comment type="catalytic activity">
    <reaction evidence="1">
        <text>Hydrolyzes the link between N-acetylmuramoyl residues and L-amino acid residues in certain cell-wall glycopeptides.</text>
        <dbReference type="EC" id="3.5.1.28"/>
    </reaction>
</comment>
<dbReference type="GO" id="GO:0009253">
    <property type="term" value="P:peptidoglycan catabolic process"/>
    <property type="evidence" value="ECO:0007669"/>
    <property type="project" value="InterPro"/>
</dbReference>
<evidence type="ECO:0000313" key="7">
    <source>
        <dbReference type="EMBL" id="QDU35246.1"/>
    </source>
</evidence>
<accession>A0A517YYE8</accession>
<evidence type="ECO:0000256" key="4">
    <source>
        <dbReference type="ARBA" id="ARBA00023316"/>
    </source>
</evidence>
<dbReference type="InterPro" id="IPR036505">
    <property type="entry name" value="Amidase/PGRP_sf"/>
</dbReference>
<dbReference type="PANTHER" id="PTHR30417">
    <property type="entry name" value="N-ACETYLMURAMOYL-L-ALANINE AMIDASE AMID"/>
    <property type="match status" value="1"/>
</dbReference>
<reference evidence="7 8" key="1">
    <citation type="submission" date="2019-02" db="EMBL/GenBank/DDBJ databases">
        <title>Deep-cultivation of Planctomycetes and their phenomic and genomic characterization uncovers novel biology.</title>
        <authorList>
            <person name="Wiegand S."/>
            <person name="Jogler M."/>
            <person name="Boedeker C."/>
            <person name="Pinto D."/>
            <person name="Vollmers J."/>
            <person name="Rivas-Marin E."/>
            <person name="Kohn T."/>
            <person name="Peeters S.H."/>
            <person name="Heuer A."/>
            <person name="Rast P."/>
            <person name="Oberbeckmann S."/>
            <person name="Bunk B."/>
            <person name="Jeske O."/>
            <person name="Meyerdierks A."/>
            <person name="Storesund J.E."/>
            <person name="Kallscheuer N."/>
            <person name="Luecker S."/>
            <person name="Lage O.M."/>
            <person name="Pohl T."/>
            <person name="Merkel B.J."/>
            <person name="Hornburger P."/>
            <person name="Mueller R.-W."/>
            <person name="Bruemmer F."/>
            <person name="Labrenz M."/>
            <person name="Spormann A.M."/>
            <person name="Op den Camp H."/>
            <person name="Overmann J."/>
            <person name="Amann R."/>
            <person name="Jetten M.S.M."/>
            <person name="Mascher T."/>
            <person name="Medema M.H."/>
            <person name="Devos D.P."/>
            <person name="Kaster A.-K."/>
            <person name="Ovreas L."/>
            <person name="Rohde M."/>
            <person name="Galperin M.Y."/>
            <person name="Jogler C."/>
        </authorList>
    </citation>
    <scope>NUCLEOTIDE SEQUENCE [LARGE SCALE GENOMIC DNA]</scope>
    <source>
        <strain evidence="7 8">KS4</strain>
    </source>
</reference>
<dbReference type="EC" id="3.5.1.28" evidence="2"/>
<dbReference type="InterPro" id="IPR002502">
    <property type="entry name" value="Amidase_domain"/>
</dbReference>
<gene>
    <name evidence="7" type="ORF">KS4_33270</name>
</gene>
<dbReference type="Proteomes" id="UP000317369">
    <property type="component" value="Chromosome"/>
</dbReference>
<dbReference type="PROSITE" id="PS51257">
    <property type="entry name" value="PROKAR_LIPOPROTEIN"/>
    <property type="match status" value="1"/>
</dbReference>
<keyword evidence="4" id="KW-0961">Cell wall biogenesis/degradation</keyword>
<dbReference type="SUPFAM" id="SSF55846">
    <property type="entry name" value="N-acetylmuramoyl-L-alanine amidase-like"/>
    <property type="match status" value="1"/>
</dbReference>
<dbReference type="KEGG" id="pcor:KS4_33270"/>
<dbReference type="PANTHER" id="PTHR30417:SF1">
    <property type="entry name" value="N-ACETYLMURAMOYL-L-ALANINE AMIDASE AMID"/>
    <property type="match status" value="1"/>
</dbReference>
<dbReference type="RefSeq" id="WP_145080289.1">
    <property type="nucleotide sequence ID" value="NZ_CP036425.1"/>
</dbReference>
<dbReference type="OrthoDB" id="9794842at2"/>
<evidence type="ECO:0000256" key="3">
    <source>
        <dbReference type="ARBA" id="ARBA00022801"/>
    </source>
</evidence>
<dbReference type="EMBL" id="CP036425">
    <property type="protein sequence ID" value="QDU35246.1"/>
    <property type="molecule type" value="Genomic_DNA"/>
</dbReference>
<organism evidence="7 8">
    <name type="scientific">Poriferisphaera corsica</name>
    <dbReference type="NCBI Taxonomy" id="2528020"/>
    <lineage>
        <taxon>Bacteria</taxon>
        <taxon>Pseudomonadati</taxon>
        <taxon>Planctomycetota</taxon>
        <taxon>Phycisphaerae</taxon>
        <taxon>Phycisphaerales</taxon>
        <taxon>Phycisphaeraceae</taxon>
        <taxon>Poriferisphaera</taxon>
    </lineage>
</organism>
<dbReference type="CDD" id="cd06583">
    <property type="entry name" value="PGRP"/>
    <property type="match status" value="1"/>
</dbReference>
<evidence type="ECO:0000256" key="2">
    <source>
        <dbReference type="ARBA" id="ARBA00011901"/>
    </source>
</evidence>
<evidence type="ECO:0000313" key="8">
    <source>
        <dbReference type="Proteomes" id="UP000317369"/>
    </source>
</evidence>
<keyword evidence="3" id="KW-0378">Hydrolase</keyword>
<keyword evidence="5" id="KW-0732">Signal</keyword>
<evidence type="ECO:0000259" key="6">
    <source>
        <dbReference type="Pfam" id="PF01510"/>
    </source>
</evidence>
<dbReference type="GO" id="GO:0009254">
    <property type="term" value="P:peptidoglycan turnover"/>
    <property type="evidence" value="ECO:0007669"/>
    <property type="project" value="TreeGrafter"/>
</dbReference>
<dbReference type="InterPro" id="IPR051206">
    <property type="entry name" value="NAMLAA_amidase_2"/>
</dbReference>
<sequence precursor="true">MDSHINKTKTIKAAAITACLAATTLAMTACTTPQEVKPGAKIERSNQEIIVAGQRFNVGAPVVLWTDPGGYDAYRVDKRFGDIDSGKWENIKESIDTPNRYNLRYGKPSQGMWSKDELEQIRGGGWELEQLQEVVDQFVYHYDVCGTSEVCFRVLHDMRGLSVHFMLDIDGTIYQTMDLKERAWHAGTSNDRSVGIEIANIGAYSKKELSKENNALDQWYKWDENQKTYISIPERLGDGGVKTPNFVGRPSFNDKIKGNVQGRDLYQYDLTPQQYESLVKLTAALTEIFPKMKLDYPRDEHGELITTVLPENGKDFSGLVGHYHVSKRKIDPGPAFQWDRIIDDVKKIKGKK</sequence>